<evidence type="ECO:0000313" key="1">
    <source>
        <dbReference type="EMBL" id="HIR38749.1"/>
    </source>
</evidence>
<sequence>MKKKLFMLLLIAVTAVCLVLGISACSDGTLGLEYVLSSDSTYYIVMGIGSARVTNITIPSEIKGKPVKEIRYRAFEGCNFTSITIPDSITSIGSYAFYGCDSLGSISISNNVTSIGEYAFEGCNSLEYNEYDNALYLGNNDNPYAILIKSNNDNIVNCNINENTKIIADGAFRVCKSLKNISIPNSVIYIGTYTYDDCAAIESISVDKENKIYHSDGNCLIETDTGSLIRGCKNSIIPDDGSITSIGNSAFYNCSSLESIAIPNSVTSIGSYAFYNCSSLESIAIPNSVTSIDSSGFSECSSLGNLTIPDSVTTLGDSAFSGCSSLKNIIIGNGVTSINWTTFFCCDSLENIVIGNGVTSIEDFDFENYKLLKNVTIGDSVTTIDNYAFYECNSLESVTIGNSVNSIGSYAFLNCSALKNIIIPNTITFIGENAFDGCNSLKYNEYDNAFYIGNNENPYVVLIKAKDSKIVSCNININTKVIYDEAFENCTSIKSITIPDEVTYIGHYAFYYCSSIKNMTIPNNVTLIGSGSFAACESLENIAIGDNVTSIGNSAFLWCSSIKNIVIPNSVTSIGDGAFEVCSSLESIVIGNGVTSIGEWVLNDCVSLKAVYYTGSESQWNKIDIGDNNSYLTNINIIFNYNN</sequence>
<organism evidence="1 2">
    <name type="scientific">Candidatus Coproplasma stercoripullorum</name>
    <dbReference type="NCBI Taxonomy" id="2840751"/>
    <lineage>
        <taxon>Bacteria</taxon>
        <taxon>Bacillati</taxon>
        <taxon>Bacillota</taxon>
        <taxon>Clostridia</taxon>
        <taxon>Eubacteriales</taxon>
        <taxon>Candidatus Coproplasma</taxon>
    </lineage>
</organism>
<proteinExistence type="predicted"/>
<dbReference type="Gene3D" id="3.80.10.10">
    <property type="entry name" value="Ribonuclease Inhibitor"/>
    <property type="match status" value="4"/>
</dbReference>
<reference evidence="1" key="2">
    <citation type="journal article" date="2021" name="PeerJ">
        <title>Extensive microbial diversity within the chicken gut microbiome revealed by metagenomics and culture.</title>
        <authorList>
            <person name="Gilroy R."/>
            <person name="Ravi A."/>
            <person name="Getino M."/>
            <person name="Pursley I."/>
            <person name="Horton D.L."/>
            <person name="Alikhan N.F."/>
            <person name="Baker D."/>
            <person name="Gharbi K."/>
            <person name="Hall N."/>
            <person name="Watson M."/>
            <person name="Adriaenssens E.M."/>
            <person name="Foster-Nyarko E."/>
            <person name="Jarju S."/>
            <person name="Secka A."/>
            <person name="Antonio M."/>
            <person name="Oren A."/>
            <person name="Chaudhuri R.R."/>
            <person name="La Ragione R."/>
            <person name="Hildebrand F."/>
            <person name="Pallen M.J."/>
        </authorList>
    </citation>
    <scope>NUCLEOTIDE SEQUENCE</scope>
    <source>
        <strain evidence="1">ChiW25-3613</strain>
    </source>
</reference>
<dbReference type="PANTHER" id="PTHR45661:SF3">
    <property type="entry name" value="IG-LIKE DOMAIN-CONTAINING PROTEIN"/>
    <property type="match status" value="1"/>
</dbReference>
<dbReference type="InterPro" id="IPR026906">
    <property type="entry name" value="LRR_5"/>
</dbReference>
<gene>
    <name evidence="1" type="ORF">IAB90_00040</name>
</gene>
<protein>
    <submittedName>
        <fullName evidence="1">Leucine-rich repeat domain-containing protein</fullName>
    </submittedName>
</protein>
<dbReference type="PROSITE" id="PS51257">
    <property type="entry name" value="PROKAR_LIPOPROTEIN"/>
    <property type="match status" value="1"/>
</dbReference>
<dbReference type="PANTHER" id="PTHR45661">
    <property type="entry name" value="SURFACE ANTIGEN"/>
    <property type="match status" value="1"/>
</dbReference>
<dbReference type="Proteomes" id="UP000824179">
    <property type="component" value="Unassembled WGS sequence"/>
</dbReference>
<dbReference type="EMBL" id="DVHB01000001">
    <property type="protein sequence ID" value="HIR38749.1"/>
    <property type="molecule type" value="Genomic_DNA"/>
</dbReference>
<evidence type="ECO:0000313" key="2">
    <source>
        <dbReference type="Proteomes" id="UP000824179"/>
    </source>
</evidence>
<dbReference type="InterPro" id="IPR053139">
    <property type="entry name" value="Surface_bspA-like"/>
</dbReference>
<dbReference type="InterPro" id="IPR032675">
    <property type="entry name" value="LRR_dom_sf"/>
</dbReference>
<dbReference type="SUPFAM" id="SSF52058">
    <property type="entry name" value="L domain-like"/>
    <property type="match status" value="3"/>
</dbReference>
<comment type="caution">
    <text evidence="1">The sequence shown here is derived from an EMBL/GenBank/DDBJ whole genome shotgun (WGS) entry which is preliminary data.</text>
</comment>
<dbReference type="AlphaFoldDB" id="A0A9D1AEV4"/>
<accession>A0A9D1AEV4</accession>
<name>A0A9D1AEV4_9FIRM</name>
<dbReference type="Pfam" id="PF13306">
    <property type="entry name" value="LRR_5"/>
    <property type="match status" value="4"/>
</dbReference>
<reference evidence="1" key="1">
    <citation type="submission" date="2020-10" db="EMBL/GenBank/DDBJ databases">
        <authorList>
            <person name="Gilroy R."/>
        </authorList>
    </citation>
    <scope>NUCLEOTIDE SEQUENCE</scope>
    <source>
        <strain evidence="1">ChiW25-3613</strain>
    </source>
</reference>